<dbReference type="Proteomes" id="UP001321473">
    <property type="component" value="Unassembled WGS sequence"/>
</dbReference>
<accession>A0AAQ4FCV6</accession>
<evidence type="ECO:0000313" key="2">
    <source>
        <dbReference type="Proteomes" id="UP001321473"/>
    </source>
</evidence>
<sequence length="269" mass="30507">MCSAWTNVKSCFNKQRTGFCSRKRIVHQVMCPGVKPWSCNMAELRCGCVKGTARRADGKCVAPNECCDCDCPDDNKCREACRERGFQNGYCDRLLLKPCYCYTRVYPEFNLPFAEKPPKYRSKDLSAPSLKVLQSRIKIVLVLISEAAWVMSRCQCMQSTFEEALSDYAVRTVGCHMPLDVEAGALSTTNQTAKINFTVKHKKAATRIHLQSGEPLCALWGLESANWNDEQYCFVTMEQICMQPVFNAFAERDRCAEKSAHAMDTLKRR</sequence>
<protein>
    <submittedName>
        <fullName evidence="1">Uncharacterized protein</fullName>
    </submittedName>
</protein>
<organism evidence="1 2">
    <name type="scientific">Amblyomma americanum</name>
    <name type="common">Lone star tick</name>
    <dbReference type="NCBI Taxonomy" id="6943"/>
    <lineage>
        <taxon>Eukaryota</taxon>
        <taxon>Metazoa</taxon>
        <taxon>Ecdysozoa</taxon>
        <taxon>Arthropoda</taxon>
        <taxon>Chelicerata</taxon>
        <taxon>Arachnida</taxon>
        <taxon>Acari</taxon>
        <taxon>Parasitiformes</taxon>
        <taxon>Ixodida</taxon>
        <taxon>Ixodoidea</taxon>
        <taxon>Ixodidae</taxon>
        <taxon>Amblyomminae</taxon>
        <taxon>Amblyomma</taxon>
    </lineage>
</organism>
<evidence type="ECO:0000313" key="1">
    <source>
        <dbReference type="EMBL" id="KAK8784438.1"/>
    </source>
</evidence>
<dbReference type="EMBL" id="JARKHS020004564">
    <property type="protein sequence ID" value="KAK8784438.1"/>
    <property type="molecule type" value="Genomic_DNA"/>
</dbReference>
<name>A0AAQ4FCV6_AMBAM</name>
<keyword evidence="2" id="KW-1185">Reference proteome</keyword>
<reference evidence="1 2" key="1">
    <citation type="journal article" date="2023" name="Arcadia Sci">
        <title>De novo assembly of a long-read Amblyomma americanum tick genome.</title>
        <authorList>
            <person name="Chou S."/>
            <person name="Poskanzer K.E."/>
            <person name="Rollins M."/>
            <person name="Thuy-Boun P.S."/>
        </authorList>
    </citation>
    <scope>NUCLEOTIDE SEQUENCE [LARGE SCALE GENOMIC DNA]</scope>
    <source>
        <strain evidence="1">F_SG_1</strain>
        <tissue evidence="1">Salivary glands</tissue>
    </source>
</reference>
<gene>
    <name evidence="1" type="ORF">V5799_009197</name>
</gene>
<dbReference type="AlphaFoldDB" id="A0AAQ4FCV6"/>
<proteinExistence type="predicted"/>
<comment type="caution">
    <text evidence="1">The sequence shown here is derived from an EMBL/GenBank/DDBJ whole genome shotgun (WGS) entry which is preliminary data.</text>
</comment>